<sequence>MNTKFIPLFLLMSSFVFSQITFNGCHGLLDDQNFVFNNTGTDAQNKKIYITTPVDGAQDCGGIGTCELKIQWNNMLTRWEIIADSGNGDFASTFLLYYNSTGNNLATNPPSNSFGTWVENTAVTNGECGGNLSTGNSVLTGDVHSSGLSVDHSTITKIQIFPNPVADVITISGVEQVNSVNVFNSNGQLVKSQNFGKKVIVKDLPPGVYVLKVMSSNSEMKEFKFIKK</sequence>
<organism evidence="4 5">
    <name type="scientific">Chryseobacterium koreense CCUG 49689</name>
    <dbReference type="NCBI Taxonomy" id="1304281"/>
    <lineage>
        <taxon>Bacteria</taxon>
        <taxon>Pseudomonadati</taxon>
        <taxon>Bacteroidota</taxon>
        <taxon>Flavobacteriia</taxon>
        <taxon>Flavobacteriales</taxon>
        <taxon>Weeksellaceae</taxon>
        <taxon>Chryseobacterium group</taxon>
        <taxon>Chryseobacterium</taxon>
    </lineage>
</organism>
<dbReference type="RefSeq" id="WP_048499025.1">
    <property type="nucleotide sequence ID" value="NZ_LFNG01000006.1"/>
</dbReference>
<protein>
    <recommendedName>
        <fullName evidence="3">Secretion system C-terminal sorting domain-containing protein</fullName>
    </recommendedName>
</protein>
<reference evidence="4 5" key="1">
    <citation type="journal article" date="2004" name="Int. J. Syst. Evol. Microbiol.">
        <title>Kaistella koreensis gen. nov., sp. nov., a novel member of the Chryseobacterium-Bergeyella-Riemerella branch.</title>
        <authorList>
            <person name="Kim M.K."/>
            <person name="Im W.T."/>
            <person name="Shin Y.K."/>
            <person name="Lim J.H."/>
            <person name="Kim S.H."/>
            <person name="Lee B.C."/>
            <person name="Park M.Y."/>
            <person name="Lee K.Y."/>
            <person name="Lee S.T."/>
        </authorList>
    </citation>
    <scope>NUCLEOTIDE SEQUENCE [LARGE SCALE GENOMIC DNA]</scope>
    <source>
        <strain evidence="4 5">CCUG 49689</strain>
    </source>
</reference>
<evidence type="ECO:0000256" key="1">
    <source>
        <dbReference type="ARBA" id="ARBA00022729"/>
    </source>
</evidence>
<keyword evidence="5" id="KW-1185">Reference proteome</keyword>
<evidence type="ECO:0000259" key="3">
    <source>
        <dbReference type="Pfam" id="PF18962"/>
    </source>
</evidence>
<keyword evidence="1 2" id="KW-0732">Signal</keyword>
<dbReference type="EMBL" id="LFNG01000006">
    <property type="protein sequence ID" value="KMQ71651.1"/>
    <property type="molecule type" value="Genomic_DNA"/>
</dbReference>
<proteinExistence type="predicted"/>
<accession>A0A0J7J0S4</accession>
<comment type="caution">
    <text evidence="4">The sequence shown here is derived from an EMBL/GenBank/DDBJ whole genome shotgun (WGS) entry which is preliminary data.</text>
</comment>
<dbReference type="Proteomes" id="UP000035900">
    <property type="component" value="Unassembled WGS sequence"/>
</dbReference>
<dbReference type="NCBIfam" id="TIGR04183">
    <property type="entry name" value="Por_Secre_tail"/>
    <property type="match status" value="1"/>
</dbReference>
<dbReference type="PATRIC" id="fig|1304281.5.peg.1147"/>
<feature type="domain" description="Secretion system C-terminal sorting" evidence="3">
    <location>
        <begin position="160"/>
        <end position="221"/>
    </location>
</feature>
<evidence type="ECO:0000313" key="5">
    <source>
        <dbReference type="Proteomes" id="UP000035900"/>
    </source>
</evidence>
<dbReference type="InterPro" id="IPR026444">
    <property type="entry name" value="Secre_tail"/>
</dbReference>
<dbReference type="OrthoDB" id="1345084at2"/>
<feature type="chain" id="PRO_5005289426" description="Secretion system C-terminal sorting domain-containing protein" evidence="2">
    <location>
        <begin position="19"/>
        <end position="228"/>
    </location>
</feature>
<dbReference type="Pfam" id="PF18962">
    <property type="entry name" value="Por_Secre_tail"/>
    <property type="match status" value="1"/>
</dbReference>
<evidence type="ECO:0000256" key="2">
    <source>
        <dbReference type="SAM" id="SignalP"/>
    </source>
</evidence>
<name>A0A0J7J0S4_9FLAO</name>
<feature type="signal peptide" evidence="2">
    <location>
        <begin position="1"/>
        <end position="18"/>
    </location>
</feature>
<dbReference type="AlphaFoldDB" id="A0A0J7J0S4"/>
<dbReference type="STRING" id="1304281.ACM44_05345"/>
<gene>
    <name evidence="4" type="ORF">ACM44_05345</name>
</gene>
<evidence type="ECO:0000313" key="4">
    <source>
        <dbReference type="EMBL" id="KMQ71651.1"/>
    </source>
</evidence>